<dbReference type="Pfam" id="PF01381">
    <property type="entry name" value="HTH_3"/>
    <property type="match status" value="1"/>
</dbReference>
<proteinExistence type="predicted"/>
<evidence type="ECO:0000259" key="2">
    <source>
        <dbReference type="PROSITE" id="PS50943"/>
    </source>
</evidence>
<dbReference type="SMART" id="SM00530">
    <property type="entry name" value="HTH_XRE"/>
    <property type="match status" value="1"/>
</dbReference>
<dbReference type="PANTHER" id="PTHR46797:SF1">
    <property type="entry name" value="METHYLPHOSPHONATE SYNTHASE"/>
    <property type="match status" value="1"/>
</dbReference>
<gene>
    <name evidence="3" type="ORF">I4X03_004835</name>
</gene>
<dbReference type="PROSITE" id="PS50943">
    <property type="entry name" value="HTH_CROC1"/>
    <property type="match status" value="1"/>
</dbReference>
<organism evidence="3 4">
    <name type="scientific">Massilia soli</name>
    <dbReference type="NCBI Taxonomy" id="2792854"/>
    <lineage>
        <taxon>Bacteria</taxon>
        <taxon>Pseudomonadati</taxon>
        <taxon>Pseudomonadota</taxon>
        <taxon>Betaproteobacteria</taxon>
        <taxon>Burkholderiales</taxon>
        <taxon>Oxalobacteraceae</taxon>
        <taxon>Telluria group</taxon>
        <taxon>Massilia</taxon>
    </lineage>
</organism>
<dbReference type="InterPro" id="IPR050807">
    <property type="entry name" value="TransReg_Diox_bact_type"/>
</dbReference>
<reference evidence="3 4" key="1">
    <citation type="submission" date="2021-01" db="EMBL/GenBank/DDBJ databases">
        <authorList>
            <person name="Ruan W."/>
            <person name="Khan S.A."/>
            <person name="Jeon C.O."/>
        </authorList>
    </citation>
    <scope>NUCLEOTIDE SEQUENCE [LARGE SCALE GENOMIC DNA]</scope>
    <source>
        <strain evidence="3 4">R798</strain>
    </source>
</reference>
<evidence type="ECO:0000256" key="1">
    <source>
        <dbReference type="ARBA" id="ARBA00023125"/>
    </source>
</evidence>
<dbReference type="Gene3D" id="1.10.260.40">
    <property type="entry name" value="lambda repressor-like DNA-binding domains"/>
    <property type="match status" value="1"/>
</dbReference>
<dbReference type="InterPro" id="IPR001387">
    <property type="entry name" value="Cro/C1-type_HTH"/>
</dbReference>
<accession>A0ABS7SKD1</accession>
<reference evidence="3 4" key="2">
    <citation type="submission" date="2021-08" db="EMBL/GenBank/DDBJ databases">
        <title>Massilia sp. R798.</title>
        <authorList>
            <person name="Baek J.H."/>
            <person name="Jung H.S."/>
            <person name="Kim K.R."/>
            <person name="Jeon C.O."/>
        </authorList>
    </citation>
    <scope>NUCLEOTIDE SEQUENCE [LARGE SCALE GENOMIC DNA]</scope>
    <source>
        <strain evidence="3 4">R798</strain>
    </source>
</reference>
<protein>
    <submittedName>
        <fullName evidence="3">Transcriptional regulator</fullName>
    </submittedName>
</protein>
<evidence type="ECO:0000313" key="4">
    <source>
        <dbReference type="Proteomes" id="UP000809349"/>
    </source>
</evidence>
<name>A0ABS7SKD1_9BURK</name>
<keyword evidence="1" id="KW-0238">DNA-binding</keyword>
<dbReference type="NCBIfam" id="NF010465">
    <property type="entry name" value="PRK13890.1"/>
    <property type="match status" value="1"/>
</dbReference>
<keyword evidence="4" id="KW-1185">Reference proteome</keyword>
<dbReference type="RefSeq" id="WP_223466553.1">
    <property type="nucleotide sequence ID" value="NZ_JAFBIL020000002.1"/>
</dbReference>
<comment type="caution">
    <text evidence="3">The sequence shown here is derived from an EMBL/GenBank/DDBJ whole genome shotgun (WGS) entry which is preliminary data.</text>
</comment>
<sequence>MYFYHIIFFTNILRILDEKGLTKSDLATKANISISFLSDLTTGQGNPSLRIMEQIAAALETPLATLLESTDLDKESLDVLAGGHARLSLPGGYVRVAATLTEFQAFQVRQWDQENRKKLAKMNPDNRKVERQEKKL</sequence>
<dbReference type="CDD" id="cd00093">
    <property type="entry name" value="HTH_XRE"/>
    <property type="match status" value="1"/>
</dbReference>
<dbReference type="SUPFAM" id="SSF47413">
    <property type="entry name" value="lambda repressor-like DNA-binding domains"/>
    <property type="match status" value="1"/>
</dbReference>
<dbReference type="Proteomes" id="UP000809349">
    <property type="component" value="Unassembled WGS sequence"/>
</dbReference>
<feature type="domain" description="HTH cro/C1-type" evidence="2">
    <location>
        <begin position="12"/>
        <end position="66"/>
    </location>
</feature>
<dbReference type="InterPro" id="IPR010982">
    <property type="entry name" value="Lambda_DNA-bd_dom_sf"/>
</dbReference>
<dbReference type="PANTHER" id="PTHR46797">
    <property type="entry name" value="HTH-TYPE TRANSCRIPTIONAL REGULATOR"/>
    <property type="match status" value="1"/>
</dbReference>
<evidence type="ECO:0000313" key="3">
    <source>
        <dbReference type="EMBL" id="MBZ2206579.1"/>
    </source>
</evidence>
<dbReference type="EMBL" id="JAFBIL020000002">
    <property type="protein sequence ID" value="MBZ2206579.1"/>
    <property type="molecule type" value="Genomic_DNA"/>
</dbReference>